<dbReference type="InterPro" id="IPR024623">
    <property type="entry name" value="YtxH"/>
</dbReference>
<keyword evidence="1" id="KW-0472">Membrane</keyword>
<reference evidence="2 3" key="1">
    <citation type="submission" date="2016-07" db="EMBL/GenBank/DDBJ databases">
        <title>Genome analysis of Flavihumibacter stibioxidans YS-17.</title>
        <authorList>
            <person name="Shi K."/>
            <person name="Han Y."/>
            <person name="Wang G."/>
        </authorList>
    </citation>
    <scope>NUCLEOTIDE SEQUENCE [LARGE SCALE GENOMIC DNA]</scope>
    <source>
        <strain evidence="2 3">YS-17</strain>
    </source>
</reference>
<evidence type="ECO:0000313" key="2">
    <source>
        <dbReference type="EMBL" id="MBC6490250.1"/>
    </source>
</evidence>
<feature type="transmembrane region" description="Helical" evidence="1">
    <location>
        <begin position="6"/>
        <end position="26"/>
    </location>
</feature>
<name>A0ABR7M5F4_9BACT</name>
<gene>
    <name evidence="2" type="ORF">BC349_04695</name>
</gene>
<dbReference type="Proteomes" id="UP000765802">
    <property type="component" value="Unassembled WGS sequence"/>
</dbReference>
<keyword evidence="3" id="KW-1185">Reference proteome</keyword>
<protein>
    <recommendedName>
        <fullName evidence="4">Gas vesicle protein</fullName>
    </recommendedName>
</protein>
<evidence type="ECO:0000256" key="1">
    <source>
        <dbReference type="SAM" id="Phobius"/>
    </source>
</evidence>
<dbReference type="Gene3D" id="1.20.120.20">
    <property type="entry name" value="Apolipoprotein"/>
    <property type="match status" value="1"/>
</dbReference>
<accession>A0ABR7M5F4</accession>
<dbReference type="RefSeq" id="WP_187255569.1">
    <property type="nucleotide sequence ID" value="NZ_JBHULF010000006.1"/>
</dbReference>
<sequence length="82" mass="8983">MTNNYKILTALAAGVAIGGILGILFAPDKGENTRQKIADNGKKLSDSIKDKMNEGRNKLSGLRNNIRDRVDSMKESVEEYVS</sequence>
<dbReference type="EMBL" id="MBUA01000001">
    <property type="protein sequence ID" value="MBC6490250.1"/>
    <property type="molecule type" value="Genomic_DNA"/>
</dbReference>
<keyword evidence="1" id="KW-1133">Transmembrane helix</keyword>
<dbReference type="Pfam" id="PF12732">
    <property type="entry name" value="YtxH"/>
    <property type="match status" value="1"/>
</dbReference>
<proteinExistence type="predicted"/>
<evidence type="ECO:0000313" key="3">
    <source>
        <dbReference type="Proteomes" id="UP000765802"/>
    </source>
</evidence>
<evidence type="ECO:0008006" key="4">
    <source>
        <dbReference type="Google" id="ProtNLM"/>
    </source>
</evidence>
<comment type="caution">
    <text evidence="2">The sequence shown here is derived from an EMBL/GenBank/DDBJ whole genome shotgun (WGS) entry which is preliminary data.</text>
</comment>
<keyword evidence="1" id="KW-0812">Transmembrane</keyword>
<organism evidence="2 3">
    <name type="scientific">Flavihumibacter stibioxidans</name>
    <dbReference type="NCBI Taxonomy" id="1834163"/>
    <lineage>
        <taxon>Bacteria</taxon>
        <taxon>Pseudomonadati</taxon>
        <taxon>Bacteroidota</taxon>
        <taxon>Chitinophagia</taxon>
        <taxon>Chitinophagales</taxon>
        <taxon>Chitinophagaceae</taxon>
        <taxon>Flavihumibacter</taxon>
    </lineage>
</organism>